<dbReference type="Pfam" id="PF00249">
    <property type="entry name" value="Myb_DNA-binding"/>
    <property type="match status" value="1"/>
</dbReference>
<dbReference type="InterPro" id="IPR052245">
    <property type="entry name" value="Plant_Stress_Dev_TF"/>
</dbReference>
<keyword evidence="10" id="KW-1185">Reference proteome</keyword>
<dbReference type="Gene3D" id="1.10.10.60">
    <property type="entry name" value="Homeodomain-like"/>
    <property type="match status" value="1"/>
</dbReference>
<dbReference type="SMART" id="SM00717">
    <property type="entry name" value="SANT"/>
    <property type="match status" value="1"/>
</dbReference>
<organism evidence="9 10">
    <name type="scientific">Actinidia chinensis var. chinensis</name>
    <name type="common">Chinese soft-hair kiwi</name>
    <dbReference type="NCBI Taxonomy" id="1590841"/>
    <lineage>
        <taxon>Eukaryota</taxon>
        <taxon>Viridiplantae</taxon>
        <taxon>Streptophyta</taxon>
        <taxon>Embryophyta</taxon>
        <taxon>Tracheophyta</taxon>
        <taxon>Spermatophyta</taxon>
        <taxon>Magnoliopsida</taxon>
        <taxon>eudicotyledons</taxon>
        <taxon>Gunneridae</taxon>
        <taxon>Pentapetalae</taxon>
        <taxon>asterids</taxon>
        <taxon>Ericales</taxon>
        <taxon>Actinidiaceae</taxon>
        <taxon>Actinidia</taxon>
    </lineage>
</organism>
<feature type="region of interest" description="Disordered" evidence="6">
    <location>
        <begin position="46"/>
        <end position="77"/>
    </location>
</feature>
<dbReference type="OrthoDB" id="118550at2759"/>
<feature type="region of interest" description="Disordered" evidence="6">
    <location>
        <begin position="169"/>
        <end position="222"/>
    </location>
</feature>
<dbReference type="GO" id="GO:0006355">
    <property type="term" value="P:regulation of DNA-templated transcription"/>
    <property type="evidence" value="ECO:0007669"/>
    <property type="project" value="UniProtKB-ARBA"/>
</dbReference>
<dbReference type="SUPFAM" id="SSF46689">
    <property type="entry name" value="Homeodomain-like"/>
    <property type="match status" value="1"/>
</dbReference>
<dbReference type="EMBL" id="NKQK01000025">
    <property type="protein sequence ID" value="PSR91594.1"/>
    <property type="molecule type" value="Genomic_DNA"/>
</dbReference>
<keyword evidence="5" id="KW-0539">Nucleus</keyword>
<feature type="domain" description="Myb-like" evidence="7">
    <location>
        <begin position="96"/>
        <end position="148"/>
    </location>
</feature>
<proteinExistence type="predicted"/>
<dbReference type="FunFam" id="1.10.10.60:FF:000009">
    <property type="entry name" value="transcription factor MYB1R1"/>
    <property type="match status" value="1"/>
</dbReference>
<dbReference type="GO" id="GO:0003677">
    <property type="term" value="F:DNA binding"/>
    <property type="evidence" value="ECO:0007669"/>
    <property type="project" value="UniProtKB-KW"/>
</dbReference>
<dbReference type="GO" id="GO:0005634">
    <property type="term" value="C:nucleus"/>
    <property type="evidence" value="ECO:0007669"/>
    <property type="project" value="UniProtKB-SubCell"/>
</dbReference>
<dbReference type="PROSITE" id="PS50090">
    <property type="entry name" value="MYB_LIKE"/>
    <property type="match status" value="1"/>
</dbReference>
<sequence>MTRRCSHCSHNGHNSRTCPNRGVKLFGVRLIDGSFRKSASMGNLTHYTGSGSGSGPHGVAAQNHLDSPDNTPDHGVAAAADGYASEDFVPGSSSSRERKKGVPWTEEEHRMFLLGLQKLGKGDWRGISRSYVISRTPTQVASHAQKYFIRQSNTSRRKRRSSLFDMEADESVDTPMESHDFFPVNPPQADAQTQNPLPEPPALDEECESMDSTNSNDQEPILQKPDIAPCCYPVIFPAYISPFLPIPVPYWAGPDHSTDPAKTGTHEVLKPTAVHWKSPINVDELVGMSKLSLGESIENAGSGTSSLSLKLLKGSTRQSAFHANPASESSHVNSSSSPIHAVWKSDISLEVVGWLTAVVGL</sequence>
<dbReference type="GO" id="GO:0009723">
    <property type="term" value="P:response to ethylene"/>
    <property type="evidence" value="ECO:0007669"/>
    <property type="project" value="TreeGrafter"/>
</dbReference>
<dbReference type="PANTHER" id="PTHR44191">
    <property type="entry name" value="TRANSCRIPTION FACTOR KUA1"/>
    <property type="match status" value="1"/>
</dbReference>
<evidence type="ECO:0000259" key="8">
    <source>
        <dbReference type="PROSITE" id="PS51294"/>
    </source>
</evidence>
<dbReference type="InParanoid" id="A0A2R6PI92"/>
<dbReference type="OMA" id="CNVSRRK"/>
<comment type="subcellular location">
    <subcellularLocation>
        <location evidence="1">Nucleus</location>
    </subcellularLocation>
</comment>
<dbReference type="InterPro" id="IPR001005">
    <property type="entry name" value="SANT/Myb"/>
</dbReference>
<name>A0A2R6PI92_ACTCC</name>
<dbReference type="InterPro" id="IPR006447">
    <property type="entry name" value="Myb_dom_plants"/>
</dbReference>
<evidence type="ECO:0000259" key="7">
    <source>
        <dbReference type="PROSITE" id="PS50090"/>
    </source>
</evidence>
<keyword evidence="2" id="KW-0805">Transcription regulation</keyword>
<dbReference type="PANTHER" id="PTHR44191:SF26">
    <property type="entry name" value="TRANSCRIPTION FACTOR KUA1"/>
    <property type="match status" value="1"/>
</dbReference>
<dbReference type="GO" id="GO:0009739">
    <property type="term" value="P:response to gibberellin"/>
    <property type="evidence" value="ECO:0007669"/>
    <property type="project" value="TreeGrafter"/>
</dbReference>
<protein>
    <submittedName>
        <fullName evidence="9">Transcription factor MYB1R1 like</fullName>
    </submittedName>
</protein>
<dbReference type="CDD" id="cd00167">
    <property type="entry name" value="SANT"/>
    <property type="match status" value="1"/>
</dbReference>
<evidence type="ECO:0000256" key="4">
    <source>
        <dbReference type="ARBA" id="ARBA00023163"/>
    </source>
</evidence>
<dbReference type="FunCoup" id="A0A2R6PI92">
    <property type="interactions" value="1591"/>
</dbReference>
<evidence type="ECO:0000313" key="10">
    <source>
        <dbReference type="Proteomes" id="UP000241394"/>
    </source>
</evidence>
<evidence type="ECO:0000256" key="6">
    <source>
        <dbReference type="SAM" id="MobiDB-lite"/>
    </source>
</evidence>
<evidence type="ECO:0000256" key="2">
    <source>
        <dbReference type="ARBA" id="ARBA00023015"/>
    </source>
</evidence>
<dbReference type="NCBIfam" id="TIGR01557">
    <property type="entry name" value="myb_SHAQKYF"/>
    <property type="match status" value="1"/>
</dbReference>
<evidence type="ECO:0000256" key="3">
    <source>
        <dbReference type="ARBA" id="ARBA00023125"/>
    </source>
</evidence>
<reference evidence="10" key="2">
    <citation type="journal article" date="2018" name="BMC Genomics">
        <title>A manually annotated Actinidia chinensis var. chinensis (kiwifruit) genome highlights the challenges associated with draft genomes and gene prediction in plants.</title>
        <authorList>
            <person name="Pilkington S.M."/>
            <person name="Crowhurst R."/>
            <person name="Hilario E."/>
            <person name="Nardozza S."/>
            <person name="Fraser L."/>
            <person name="Peng Y."/>
            <person name="Gunaseelan K."/>
            <person name="Simpson R."/>
            <person name="Tahir J."/>
            <person name="Deroles S.C."/>
            <person name="Templeton K."/>
            <person name="Luo Z."/>
            <person name="Davy M."/>
            <person name="Cheng C."/>
            <person name="McNeilage M."/>
            <person name="Scaglione D."/>
            <person name="Liu Y."/>
            <person name="Zhang Q."/>
            <person name="Datson P."/>
            <person name="De Silva N."/>
            <person name="Gardiner S.E."/>
            <person name="Bassett H."/>
            <person name="Chagne D."/>
            <person name="McCallum J."/>
            <person name="Dzierzon H."/>
            <person name="Deng C."/>
            <person name="Wang Y.Y."/>
            <person name="Barron L."/>
            <person name="Manako K."/>
            <person name="Bowen J."/>
            <person name="Foster T.M."/>
            <person name="Erridge Z.A."/>
            <person name="Tiffin H."/>
            <person name="Waite C.N."/>
            <person name="Davies K.M."/>
            <person name="Grierson E.P."/>
            <person name="Laing W.A."/>
            <person name="Kirk R."/>
            <person name="Chen X."/>
            <person name="Wood M."/>
            <person name="Montefiori M."/>
            <person name="Brummell D.A."/>
            <person name="Schwinn K.E."/>
            <person name="Catanach A."/>
            <person name="Fullerton C."/>
            <person name="Li D."/>
            <person name="Meiyalaghan S."/>
            <person name="Nieuwenhuizen N."/>
            <person name="Read N."/>
            <person name="Prakash R."/>
            <person name="Hunter D."/>
            <person name="Zhang H."/>
            <person name="McKenzie M."/>
            <person name="Knabel M."/>
            <person name="Harris A."/>
            <person name="Allan A.C."/>
            <person name="Gleave A."/>
            <person name="Chen A."/>
            <person name="Janssen B.J."/>
            <person name="Plunkett B."/>
            <person name="Ampomah-Dwamena C."/>
            <person name="Voogd C."/>
            <person name="Leif D."/>
            <person name="Lafferty D."/>
            <person name="Souleyre E.J.F."/>
            <person name="Varkonyi-Gasic E."/>
            <person name="Gambi F."/>
            <person name="Hanley J."/>
            <person name="Yao J.L."/>
            <person name="Cheung J."/>
            <person name="David K.M."/>
            <person name="Warren B."/>
            <person name="Marsh K."/>
            <person name="Snowden K.C."/>
            <person name="Lin-Wang K."/>
            <person name="Brian L."/>
            <person name="Martinez-Sanchez M."/>
            <person name="Wang M."/>
            <person name="Ileperuma N."/>
            <person name="Macnee N."/>
            <person name="Campin R."/>
            <person name="McAtee P."/>
            <person name="Drummond R.S.M."/>
            <person name="Espley R.V."/>
            <person name="Ireland H.S."/>
            <person name="Wu R."/>
            <person name="Atkinson R.G."/>
            <person name="Karunairetnam S."/>
            <person name="Bulley S."/>
            <person name="Chunkath S."/>
            <person name="Hanley Z."/>
            <person name="Storey R."/>
            <person name="Thrimawithana A.H."/>
            <person name="Thomson S."/>
            <person name="David C."/>
            <person name="Testolin R."/>
            <person name="Huang H."/>
            <person name="Hellens R.P."/>
            <person name="Schaffer R.J."/>
        </authorList>
    </citation>
    <scope>NUCLEOTIDE SEQUENCE [LARGE SCALE GENOMIC DNA]</scope>
    <source>
        <strain evidence="10">cv. Red5</strain>
    </source>
</reference>
<dbReference type="InterPro" id="IPR009057">
    <property type="entry name" value="Homeodomain-like_sf"/>
</dbReference>
<dbReference type="STRING" id="1590841.A0A2R6PI92"/>
<comment type="caution">
    <text evidence="9">The sequence shown here is derived from an EMBL/GenBank/DDBJ whole genome shotgun (WGS) entry which is preliminary data.</text>
</comment>
<dbReference type="InterPro" id="IPR017930">
    <property type="entry name" value="Myb_dom"/>
</dbReference>
<keyword evidence="3" id="KW-0238">DNA-binding</keyword>
<feature type="domain" description="HTH myb-type" evidence="8">
    <location>
        <begin position="96"/>
        <end position="152"/>
    </location>
</feature>
<dbReference type="PROSITE" id="PS51294">
    <property type="entry name" value="HTH_MYB"/>
    <property type="match status" value="1"/>
</dbReference>
<evidence type="ECO:0000256" key="1">
    <source>
        <dbReference type="ARBA" id="ARBA00004123"/>
    </source>
</evidence>
<evidence type="ECO:0000313" key="9">
    <source>
        <dbReference type="EMBL" id="PSR91594.1"/>
    </source>
</evidence>
<dbReference type="AlphaFoldDB" id="A0A2R6PI92"/>
<gene>
    <name evidence="9" type="ORF">CEY00_Acc28939</name>
</gene>
<accession>A0A2R6PI92</accession>
<keyword evidence="4" id="KW-0804">Transcription</keyword>
<reference evidence="9 10" key="1">
    <citation type="submission" date="2017-07" db="EMBL/GenBank/DDBJ databases">
        <title>An improved, manually edited Actinidia chinensis var. chinensis (kiwifruit) genome highlights the challenges associated with draft genomes and gene prediction in plants.</title>
        <authorList>
            <person name="Pilkington S."/>
            <person name="Crowhurst R."/>
            <person name="Hilario E."/>
            <person name="Nardozza S."/>
            <person name="Fraser L."/>
            <person name="Peng Y."/>
            <person name="Gunaseelan K."/>
            <person name="Simpson R."/>
            <person name="Tahir J."/>
            <person name="Deroles S."/>
            <person name="Templeton K."/>
            <person name="Luo Z."/>
            <person name="Davy M."/>
            <person name="Cheng C."/>
            <person name="Mcneilage M."/>
            <person name="Scaglione D."/>
            <person name="Liu Y."/>
            <person name="Zhang Q."/>
            <person name="Datson P."/>
            <person name="De Silva N."/>
            <person name="Gardiner S."/>
            <person name="Bassett H."/>
            <person name="Chagne D."/>
            <person name="Mccallum J."/>
            <person name="Dzierzon H."/>
            <person name="Deng C."/>
            <person name="Wang Y.-Y."/>
            <person name="Barron N."/>
            <person name="Manako K."/>
            <person name="Bowen J."/>
            <person name="Foster T."/>
            <person name="Erridge Z."/>
            <person name="Tiffin H."/>
            <person name="Waite C."/>
            <person name="Davies K."/>
            <person name="Grierson E."/>
            <person name="Laing W."/>
            <person name="Kirk R."/>
            <person name="Chen X."/>
            <person name="Wood M."/>
            <person name="Montefiori M."/>
            <person name="Brummell D."/>
            <person name="Schwinn K."/>
            <person name="Catanach A."/>
            <person name="Fullerton C."/>
            <person name="Li D."/>
            <person name="Meiyalaghan S."/>
            <person name="Nieuwenhuizen N."/>
            <person name="Read N."/>
            <person name="Prakash R."/>
            <person name="Hunter D."/>
            <person name="Zhang H."/>
            <person name="Mckenzie M."/>
            <person name="Knabel M."/>
            <person name="Harris A."/>
            <person name="Allan A."/>
            <person name="Chen A."/>
            <person name="Janssen B."/>
            <person name="Plunkett B."/>
            <person name="Dwamena C."/>
            <person name="Voogd C."/>
            <person name="Leif D."/>
            <person name="Lafferty D."/>
            <person name="Souleyre E."/>
            <person name="Varkonyi-Gasic E."/>
            <person name="Gambi F."/>
            <person name="Hanley J."/>
            <person name="Yao J.-L."/>
            <person name="Cheung J."/>
            <person name="David K."/>
            <person name="Warren B."/>
            <person name="Marsh K."/>
            <person name="Snowden K."/>
            <person name="Lin-Wang K."/>
            <person name="Brian L."/>
            <person name="Martinez-Sanchez M."/>
            <person name="Wang M."/>
            <person name="Ileperuma N."/>
            <person name="Macnee N."/>
            <person name="Campin R."/>
            <person name="Mcatee P."/>
            <person name="Drummond R."/>
            <person name="Espley R."/>
            <person name="Ireland H."/>
            <person name="Wu R."/>
            <person name="Atkinson R."/>
            <person name="Karunairetnam S."/>
            <person name="Bulley S."/>
            <person name="Chunkath S."/>
            <person name="Hanley Z."/>
            <person name="Storey R."/>
            <person name="Thrimawithana A."/>
            <person name="Thomson S."/>
            <person name="David C."/>
            <person name="Testolin R."/>
        </authorList>
    </citation>
    <scope>NUCLEOTIDE SEQUENCE [LARGE SCALE GENOMIC DNA]</scope>
    <source>
        <strain evidence="10">cv. Red5</strain>
        <tissue evidence="9">Young leaf</tissue>
    </source>
</reference>
<evidence type="ECO:0000256" key="5">
    <source>
        <dbReference type="ARBA" id="ARBA00023242"/>
    </source>
</evidence>
<dbReference type="Proteomes" id="UP000241394">
    <property type="component" value="Chromosome LG25"/>
</dbReference>
<dbReference type="Gramene" id="PSR91594">
    <property type="protein sequence ID" value="PSR91594"/>
    <property type="gene ID" value="CEY00_Acc28939"/>
</dbReference>
<dbReference type="SMR" id="A0A2R6PI92"/>